<evidence type="ECO:0000256" key="8">
    <source>
        <dbReference type="ARBA" id="ARBA00023229"/>
    </source>
</evidence>
<keyword evidence="7 10" id="KW-0067">ATP-binding</keyword>
<dbReference type="GO" id="GO:0050515">
    <property type="term" value="F:4-(cytidine 5'-diphospho)-2-C-methyl-D-erythritol kinase activity"/>
    <property type="evidence" value="ECO:0007669"/>
    <property type="project" value="UniProtKB-UniRule"/>
</dbReference>
<keyword evidence="6 10" id="KW-0418">Kinase</keyword>
<dbReference type="PIRSF" id="PIRSF010376">
    <property type="entry name" value="IspE"/>
    <property type="match status" value="1"/>
</dbReference>
<gene>
    <name evidence="10 13" type="primary">ispE</name>
    <name evidence="13" type="ORF">RVIR1_06970</name>
</gene>
<dbReference type="InterPro" id="IPR014721">
    <property type="entry name" value="Ribsml_uS5_D2-typ_fold_subgr"/>
</dbReference>
<dbReference type="OrthoDB" id="9809438at2"/>
<evidence type="ECO:0000256" key="7">
    <source>
        <dbReference type="ARBA" id="ARBA00022840"/>
    </source>
</evidence>
<evidence type="ECO:0000256" key="9">
    <source>
        <dbReference type="ARBA" id="ARBA00032554"/>
    </source>
</evidence>
<dbReference type="EMBL" id="AP018005">
    <property type="protein sequence ID" value="BBB15193.1"/>
    <property type="molecule type" value="Genomic_DNA"/>
</dbReference>
<dbReference type="AlphaFoldDB" id="A0A2Z5UW29"/>
<evidence type="ECO:0000259" key="11">
    <source>
        <dbReference type="Pfam" id="PF00288"/>
    </source>
</evidence>
<dbReference type="Proteomes" id="UP000282483">
    <property type="component" value="Chromosome"/>
</dbReference>
<dbReference type="Pfam" id="PF08544">
    <property type="entry name" value="GHMP_kinases_C"/>
    <property type="match status" value="1"/>
</dbReference>
<dbReference type="GO" id="GO:0019288">
    <property type="term" value="P:isopentenyl diphosphate biosynthetic process, methylerythritol 4-phosphate pathway"/>
    <property type="evidence" value="ECO:0007669"/>
    <property type="project" value="UniProtKB-UniRule"/>
</dbReference>
<evidence type="ECO:0000256" key="10">
    <source>
        <dbReference type="HAMAP-Rule" id="MF_00061"/>
    </source>
</evidence>
<dbReference type="EC" id="2.7.1.148" evidence="2 10"/>
<reference evidence="13 14" key="1">
    <citation type="submission" date="2017-03" db="EMBL/GenBank/DDBJ databases">
        <title>The genome sequence of Candidatus Rickettsiella viridis.</title>
        <authorList>
            <person name="Nikoh N."/>
            <person name="Tsuchida T."/>
            <person name="Yamaguchi K."/>
            <person name="Maeda T."/>
            <person name="Shigenobu S."/>
            <person name="Fukatsu T."/>
        </authorList>
    </citation>
    <scope>NUCLEOTIDE SEQUENCE [LARGE SCALE GENOMIC DNA]</scope>
    <source>
        <strain evidence="13 14">Ap-RA04</strain>
    </source>
</reference>
<name>A0A2Z5UW29_9COXI</name>
<dbReference type="SUPFAM" id="SSF54211">
    <property type="entry name" value="Ribosomal protein S5 domain 2-like"/>
    <property type="match status" value="1"/>
</dbReference>
<feature type="active site" evidence="10">
    <location>
        <position position="10"/>
    </location>
</feature>
<sequence length="292" mass="32471">MKTYWPSPAKLNLFLHIVGRRNDGYHDLQTIFQLLDYGDELTFTPRSDQQITCTCFSALEPDSPSVIPEDDNLAIKAARLLQQTKNKIDTGMDIHIEKRIPIGGGLGGGSSNAATTLLALNYLWQLNLSLDELLKLGVTLGADVPVFIKGHTSWAEGIGEKLQAITLPEAWYLVLIPPQAITTAKLFLDPRLTYNTTAIRIQTFLSEHLKTGNDFEPIVRQDYPVIAEALDYLNHFAPAHLSGTGSCIFTALDTKIQAELLQEKIKSRYRSFISKGLSISPLHRKLDALQTQ</sequence>
<keyword evidence="14" id="KW-1185">Reference proteome</keyword>
<evidence type="ECO:0000256" key="5">
    <source>
        <dbReference type="ARBA" id="ARBA00022741"/>
    </source>
</evidence>
<comment type="catalytic activity">
    <reaction evidence="10">
        <text>4-CDP-2-C-methyl-D-erythritol + ATP = 4-CDP-2-C-methyl-D-erythritol 2-phosphate + ADP + H(+)</text>
        <dbReference type="Rhea" id="RHEA:18437"/>
        <dbReference type="ChEBI" id="CHEBI:15378"/>
        <dbReference type="ChEBI" id="CHEBI:30616"/>
        <dbReference type="ChEBI" id="CHEBI:57823"/>
        <dbReference type="ChEBI" id="CHEBI:57919"/>
        <dbReference type="ChEBI" id="CHEBI:456216"/>
        <dbReference type="EC" id="2.7.1.148"/>
    </reaction>
</comment>
<dbReference type="GO" id="GO:0005524">
    <property type="term" value="F:ATP binding"/>
    <property type="evidence" value="ECO:0007669"/>
    <property type="project" value="UniProtKB-UniRule"/>
</dbReference>
<evidence type="ECO:0000256" key="2">
    <source>
        <dbReference type="ARBA" id="ARBA00012052"/>
    </source>
</evidence>
<dbReference type="KEGG" id="rvi:RVIR1_06970"/>
<dbReference type="Pfam" id="PF00288">
    <property type="entry name" value="GHMP_kinases_N"/>
    <property type="match status" value="1"/>
</dbReference>
<dbReference type="RefSeq" id="WP_126322670.1">
    <property type="nucleotide sequence ID" value="NZ_AP018005.1"/>
</dbReference>
<feature type="domain" description="GHMP kinase C-terminal" evidence="12">
    <location>
        <begin position="212"/>
        <end position="270"/>
    </location>
</feature>
<dbReference type="InterPro" id="IPR013750">
    <property type="entry name" value="GHMP_kinase_C_dom"/>
</dbReference>
<dbReference type="PANTHER" id="PTHR43527:SF2">
    <property type="entry name" value="4-DIPHOSPHOCYTIDYL-2-C-METHYL-D-ERYTHRITOL KINASE, CHLOROPLASTIC"/>
    <property type="match status" value="1"/>
</dbReference>
<evidence type="ECO:0000313" key="13">
    <source>
        <dbReference type="EMBL" id="BBB15193.1"/>
    </source>
</evidence>
<comment type="similarity">
    <text evidence="1 10">Belongs to the GHMP kinase family. IspE subfamily.</text>
</comment>
<comment type="function">
    <text evidence="10">Catalyzes the phosphorylation of the position 2 hydroxy group of 4-diphosphocytidyl-2C-methyl-D-erythritol.</text>
</comment>
<feature type="domain" description="GHMP kinase N-terminal" evidence="11">
    <location>
        <begin position="72"/>
        <end position="150"/>
    </location>
</feature>
<evidence type="ECO:0000256" key="1">
    <source>
        <dbReference type="ARBA" id="ARBA00009684"/>
    </source>
</evidence>
<dbReference type="PANTHER" id="PTHR43527">
    <property type="entry name" value="4-DIPHOSPHOCYTIDYL-2-C-METHYL-D-ERYTHRITOL KINASE, CHLOROPLASTIC"/>
    <property type="match status" value="1"/>
</dbReference>
<dbReference type="InterPro" id="IPR006204">
    <property type="entry name" value="GHMP_kinase_N_dom"/>
</dbReference>
<evidence type="ECO:0000256" key="6">
    <source>
        <dbReference type="ARBA" id="ARBA00022777"/>
    </source>
</evidence>
<evidence type="ECO:0000313" key="14">
    <source>
        <dbReference type="Proteomes" id="UP000282483"/>
    </source>
</evidence>
<keyword evidence="4 10" id="KW-0808">Transferase</keyword>
<proteinExistence type="inferred from homology"/>
<evidence type="ECO:0000256" key="3">
    <source>
        <dbReference type="ARBA" id="ARBA00017473"/>
    </source>
</evidence>
<comment type="pathway">
    <text evidence="10">Isoprenoid biosynthesis; isopentenyl diphosphate biosynthesis via DXP pathway; isopentenyl diphosphate from 1-deoxy-D-xylulose 5-phosphate: step 3/6.</text>
</comment>
<feature type="binding site" evidence="10">
    <location>
        <begin position="101"/>
        <end position="111"/>
    </location>
    <ligand>
        <name>ATP</name>
        <dbReference type="ChEBI" id="CHEBI:30616"/>
    </ligand>
</feature>
<dbReference type="NCBIfam" id="TIGR00154">
    <property type="entry name" value="ispE"/>
    <property type="match status" value="1"/>
</dbReference>
<dbReference type="InterPro" id="IPR004424">
    <property type="entry name" value="IspE"/>
</dbReference>
<evidence type="ECO:0000256" key="4">
    <source>
        <dbReference type="ARBA" id="ARBA00022679"/>
    </source>
</evidence>
<protein>
    <recommendedName>
        <fullName evidence="3 10">4-diphosphocytidyl-2-C-methyl-D-erythritol kinase</fullName>
        <shortName evidence="10">CMK</shortName>
        <ecNumber evidence="2 10">2.7.1.148</ecNumber>
    </recommendedName>
    <alternativeName>
        <fullName evidence="9 10">4-(cytidine-5'-diphospho)-2-C-methyl-D-erythritol kinase</fullName>
    </alternativeName>
</protein>
<organism evidence="13 14">
    <name type="scientific">Candidatus Rickettsiella viridis</name>
    <dbReference type="NCBI Taxonomy" id="676208"/>
    <lineage>
        <taxon>Bacteria</taxon>
        <taxon>Pseudomonadati</taxon>
        <taxon>Pseudomonadota</taxon>
        <taxon>Gammaproteobacteria</taxon>
        <taxon>Legionellales</taxon>
        <taxon>Coxiellaceae</taxon>
        <taxon>Rickettsiella</taxon>
    </lineage>
</organism>
<dbReference type="Gene3D" id="3.30.70.890">
    <property type="entry name" value="GHMP kinase, C-terminal domain"/>
    <property type="match status" value="1"/>
</dbReference>
<dbReference type="GO" id="GO:0016114">
    <property type="term" value="P:terpenoid biosynthetic process"/>
    <property type="evidence" value="ECO:0007669"/>
    <property type="project" value="UniProtKB-UniRule"/>
</dbReference>
<feature type="active site" evidence="10">
    <location>
        <position position="143"/>
    </location>
</feature>
<accession>A0A2Z5UW29</accession>
<dbReference type="SUPFAM" id="SSF55060">
    <property type="entry name" value="GHMP Kinase, C-terminal domain"/>
    <property type="match status" value="1"/>
</dbReference>
<dbReference type="InterPro" id="IPR036554">
    <property type="entry name" value="GHMP_kinase_C_sf"/>
</dbReference>
<keyword evidence="8 10" id="KW-0414">Isoprene biosynthesis</keyword>
<dbReference type="UniPathway" id="UPA00056">
    <property type="reaction ID" value="UER00094"/>
</dbReference>
<dbReference type="HAMAP" id="MF_00061">
    <property type="entry name" value="IspE"/>
    <property type="match status" value="1"/>
</dbReference>
<dbReference type="Gene3D" id="3.30.230.10">
    <property type="match status" value="1"/>
</dbReference>
<dbReference type="InterPro" id="IPR020568">
    <property type="entry name" value="Ribosomal_Su5_D2-typ_SF"/>
</dbReference>
<evidence type="ECO:0000259" key="12">
    <source>
        <dbReference type="Pfam" id="PF08544"/>
    </source>
</evidence>
<keyword evidence="5 10" id="KW-0547">Nucleotide-binding</keyword>